<feature type="transmembrane region" description="Helical" evidence="1">
    <location>
        <begin position="86"/>
        <end position="107"/>
    </location>
</feature>
<dbReference type="PATRIC" id="fig|218284.4.peg.235"/>
<dbReference type="OrthoDB" id="1443299at2"/>
<feature type="transmembrane region" description="Helical" evidence="1">
    <location>
        <begin position="119"/>
        <end position="140"/>
    </location>
</feature>
<organism evidence="2 3">
    <name type="scientific">Rossellomorea vietnamensis</name>
    <dbReference type="NCBI Taxonomy" id="218284"/>
    <lineage>
        <taxon>Bacteria</taxon>
        <taxon>Bacillati</taxon>
        <taxon>Bacillota</taxon>
        <taxon>Bacilli</taxon>
        <taxon>Bacillales</taxon>
        <taxon>Bacillaceae</taxon>
        <taxon>Rossellomorea</taxon>
    </lineage>
</organism>
<protein>
    <submittedName>
        <fullName evidence="2">Uncharacterized protein</fullName>
    </submittedName>
</protein>
<evidence type="ECO:0000256" key="1">
    <source>
        <dbReference type="SAM" id="Phobius"/>
    </source>
</evidence>
<evidence type="ECO:0000313" key="2">
    <source>
        <dbReference type="EMBL" id="KPL61268.1"/>
    </source>
</evidence>
<dbReference type="AlphaFoldDB" id="A0A0P6WTR6"/>
<keyword evidence="1" id="KW-0472">Membrane</keyword>
<reference evidence="2 3" key="1">
    <citation type="submission" date="2015-08" db="EMBL/GenBank/DDBJ databases">
        <title>Draft Genome Sequence of Bacillus vietnamensis UCD-SED5.</title>
        <authorList>
            <person name="Lee R.D."/>
            <person name="Jospin G."/>
            <person name="Lang J.M."/>
            <person name="Coil D.A."/>
            <person name="Eisen J.A."/>
        </authorList>
    </citation>
    <scope>NUCLEOTIDE SEQUENCE [LARGE SCALE GENOMIC DNA]</scope>
    <source>
        <strain evidence="2 3">UCD-SED5</strain>
    </source>
</reference>
<keyword evidence="1" id="KW-1133">Transmembrane helix</keyword>
<feature type="transmembrane region" description="Helical" evidence="1">
    <location>
        <begin position="6"/>
        <end position="24"/>
    </location>
</feature>
<name>A0A0P6WTR6_9BACI</name>
<evidence type="ECO:0000313" key="3">
    <source>
        <dbReference type="Proteomes" id="UP000050398"/>
    </source>
</evidence>
<accession>A0A0P6WTR6</accession>
<dbReference type="EMBL" id="LIXZ01000001">
    <property type="protein sequence ID" value="KPL61268.1"/>
    <property type="molecule type" value="Genomic_DNA"/>
</dbReference>
<sequence>MTFKQIGLAIGIISGTILGIFLKWIQGVTGIKVYVLLLNVDFIPLFASTLPEWLEFSFHLLISCVIGLLFVYLIEKLNVSERGAWLLSLLLTFPTVFLFFPLSYLAVQDVPGFFDGTALTFWAIGHLLYGLSLPPLYHFFAKANPK</sequence>
<gene>
    <name evidence="2" type="ORF">AM506_01140</name>
</gene>
<comment type="caution">
    <text evidence="2">The sequence shown here is derived from an EMBL/GenBank/DDBJ whole genome shotgun (WGS) entry which is preliminary data.</text>
</comment>
<keyword evidence="1" id="KW-0812">Transmembrane</keyword>
<feature type="transmembrane region" description="Helical" evidence="1">
    <location>
        <begin position="56"/>
        <end position="74"/>
    </location>
</feature>
<dbReference type="Proteomes" id="UP000050398">
    <property type="component" value="Unassembled WGS sequence"/>
</dbReference>
<proteinExistence type="predicted"/>